<keyword evidence="1" id="KW-0472">Membrane</keyword>
<dbReference type="AlphaFoldDB" id="A0A8T2LDP9"/>
<feature type="transmembrane region" description="Helical" evidence="1">
    <location>
        <begin position="82"/>
        <end position="100"/>
    </location>
</feature>
<dbReference type="EMBL" id="JAICCE010000012">
    <property type="protein sequence ID" value="KAG9270098.1"/>
    <property type="molecule type" value="Genomic_DNA"/>
</dbReference>
<protein>
    <submittedName>
        <fullName evidence="2">Uncharacterized protein</fullName>
    </submittedName>
</protein>
<dbReference type="Proteomes" id="UP000752171">
    <property type="component" value="Unassembled WGS sequence"/>
</dbReference>
<feature type="non-terminal residue" evidence="2">
    <location>
        <position position="175"/>
    </location>
</feature>
<gene>
    <name evidence="2" type="ORF">AMEX_G15011</name>
</gene>
<sequence length="175" mass="19681">PDVSQERISPSDSSADACRTCSLEMNAPNPTPPHSVLWHAFWNSSRTTYTARRLLQEVIEKEELYYTDYVPPARDTITVPKYVIYILIGVVVVVAGMYGITGHLIKDLLHDLADWLFGPNLEEEEVVVVVEAESLESSGGEERAGERRVRWGRRITEVVEEKRTILPGIKLSVTS</sequence>
<evidence type="ECO:0000313" key="3">
    <source>
        <dbReference type="Proteomes" id="UP000752171"/>
    </source>
</evidence>
<comment type="caution">
    <text evidence="2">The sequence shown here is derived from an EMBL/GenBank/DDBJ whole genome shotgun (WGS) entry which is preliminary data.</text>
</comment>
<organism evidence="2 3">
    <name type="scientific">Astyanax mexicanus</name>
    <name type="common">Blind cave fish</name>
    <name type="synonym">Astyanax fasciatus mexicanus</name>
    <dbReference type="NCBI Taxonomy" id="7994"/>
    <lineage>
        <taxon>Eukaryota</taxon>
        <taxon>Metazoa</taxon>
        <taxon>Chordata</taxon>
        <taxon>Craniata</taxon>
        <taxon>Vertebrata</taxon>
        <taxon>Euteleostomi</taxon>
        <taxon>Actinopterygii</taxon>
        <taxon>Neopterygii</taxon>
        <taxon>Teleostei</taxon>
        <taxon>Ostariophysi</taxon>
        <taxon>Characiformes</taxon>
        <taxon>Characoidei</taxon>
        <taxon>Acestrorhamphidae</taxon>
        <taxon>Acestrorhamphinae</taxon>
        <taxon>Astyanax</taxon>
    </lineage>
</organism>
<evidence type="ECO:0000313" key="2">
    <source>
        <dbReference type="EMBL" id="KAG9270098.1"/>
    </source>
</evidence>
<name>A0A8T2LDP9_ASTMX</name>
<keyword evidence="1" id="KW-1133">Transmembrane helix</keyword>
<proteinExistence type="predicted"/>
<keyword evidence="1" id="KW-0812">Transmembrane</keyword>
<accession>A0A8T2LDP9</accession>
<reference evidence="2 3" key="1">
    <citation type="submission" date="2021-07" db="EMBL/GenBank/DDBJ databases">
        <authorList>
            <person name="Imarazene B."/>
            <person name="Zahm M."/>
            <person name="Klopp C."/>
            <person name="Cabau C."/>
            <person name="Beille S."/>
            <person name="Jouanno E."/>
            <person name="Castinel A."/>
            <person name="Lluch J."/>
            <person name="Gil L."/>
            <person name="Kuchtly C."/>
            <person name="Lopez Roques C."/>
            <person name="Donnadieu C."/>
            <person name="Parrinello H."/>
            <person name="Journot L."/>
            <person name="Du K."/>
            <person name="Schartl M."/>
            <person name="Retaux S."/>
            <person name="Guiguen Y."/>
        </authorList>
    </citation>
    <scope>NUCLEOTIDE SEQUENCE [LARGE SCALE GENOMIC DNA]</scope>
    <source>
        <strain evidence="2">Pach_M1</strain>
        <tissue evidence="2">Testis</tissue>
    </source>
</reference>
<evidence type="ECO:0000256" key="1">
    <source>
        <dbReference type="SAM" id="Phobius"/>
    </source>
</evidence>